<organism evidence="2">
    <name type="scientific">marine sediment metagenome</name>
    <dbReference type="NCBI Taxonomy" id="412755"/>
    <lineage>
        <taxon>unclassified sequences</taxon>
        <taxon>metagenomes</taxon>
        <taxon>ecological metagenomes</taxon>
    </lineage>
</organism>
<feature type="transmembrane region" description="Helical" evidence="1">
    <location>
        <begin position="47"/>
        <end position="66"/>
    </location>
</feature>
<dbReference type="PANTHER" id="PTHR33876">
    <property type="entry name" value="UNNAMED PRODUCT"/>
    <property type="match status" value="1"/>
</dbReference>
<gene>
    <name evidence="2" type="ORF">LCGC14_1425740</name>
</gene>
<dbReference type="EMBL" id="LAZR01009556">
    <property type="protein sequence ID" value="KKM71914.1"/>
    <property type="molecule type" value="Genomic_DNA"/>
</dbReference>
<keyword evidence="1" id="KW-0812">Transmembrane</keyword>
<reference evidence="2" key="1">
    <citation type="journal article" date="2015" name="Nature">
        <title>Complex archaea that bridge the gap between prokaryotes and eukaryotes.</title>
        <authorList>
            <person name="Spang A."/>
            <person name="Saw J.H."/>
            <person name="Jorgensen S.L."/>
            <person name="Zaremba-Niedzwiedzka K."/>
            <person name="Martijn J."/>
            <person name="Lind A.E."/>
            <person name="van Eijk R."/>
            <person name="Schleper C."/>
            <person name="Guy L."/>
            <person name="Ettema T.J."/>
        </authorList>
    </citation>
    <scope>NUCLEOTIDE SEQUENCE</scope>
</reference>
<evidence type="ECO:0008006" key="3">
    <source>
        <dbReference type="Google" id="ProtNLM"/>
    </source>
</evidence>
<feature type="transmembrane region" description="Helical" evidence="1">
    <location>
        <begin position="78"/>
        <end position="97"/>
    </location>
</feature>
<sequence length="246" mass="27322">METLGAGILLTSFILGIKHSIDADHVIAVSSLLIRSPKFSRTVKLSALWAGGHTITAGSITILIFFFKSFFMQKILSYFDIIIASMLIVMGLFGLLYELKLRRTEKNTFSKYHAEDNLENVETILIINSDLPINNKIGVKLKPNKFAWIRSDSNAIISIGIIQGLASNDELFLLLVLTLGLNDLLLLLFGILFFSIGVMTGMISWSSLLSITSIKSKKRRFLRYLNLLIAVISLAYGLYSLLGVSL</sequence>
<keyword evidence="1" id="KW-0472">Membrane</keyword>
<feature type="transmembrane region" description="Helical" evidence="1">
    <location>
        <begin position="184"/>
        <end position="209"/>
    </location>
</feature>
<evidence type="ECO:0000313" key="2">
    <source>
        <dbReference type="EMBL" id="KKM71914.1"/>
    </source>
</evidence>
<evidence type="ECO:0000256" key="1">
    <source>
        <dbReference type="SAM" id="Phobius"/>
    </source>
</evidence>
<keyword evidence="1" id="KW-1133">Transmembrane helix</keyword>
<dbReference type="AlphaFoldDB" id="A0A0F9JPZ6"/>
<name>A0A0F9JPZ6_9ZZZZ</name>
<dbReference type="PANTHER" id="PTHR33876:SF4">
    <property type="entry name" value="CHLOROPLAST PROTEIN FOR GROWTH AND FERTILITY 2"/>
    <property type="match status" value="1"/>
</dbReference>
<dbReference type="InterPro" id="IPR052776">
    <property type="entry name" value="Chloro_ReproSupport/MetalTrans"/>
</dbReference>
<comment type="caution">
    <text evidence="2">The sequence shown here is derived from an EMBL/GenBank/DDBJ whole genome shotgun (WGS) entry which is preliminary data.</text>
</comment>
<feature type="transmembrane region" description="Helical" evidence="1">
    <location>
        <begin position="221"/>
        <end position="242"/>
    </location>
</feature>
<protein>
    <recommendedName>
        <fullName evidence="3">Nickel/cobalt efflux system</fullName>
    </recommendedName>
</protein>
<accession>A0A0F9JPZ6</accession>
<proteinExistence type="predicted"/>